<dbReference type="GO" id="GO:0051536">
    <property type="term" value="F:iron-sulfur cluster binding"/>
    <property type="evidence" value="ECO:0007669"/>
    <property type="project" value="UniProtKB-KW"/>
</dbReference>
<dbReference type="Proteomes" id="UP000075578">
    <property type="component" value="Unassembled WGS sequence"/>
</dbReference>
<dbReference type="GO" id="GO:0003824">
    <property type="term" value="F:catalytic activity"/>
    <property type="evidence" value="ECO:0007669"/>
    <property type="project" value="InterPro"/>
</dbReference>
<dbReference type="InterPro" id="IPR007197">
    <property type="entry name" value="rSAM"/>
</dbReference>
<protein>
    <submittedName>
        <fullName evidence="6">Helix-hairpin-helix motif protein</fullName>
    </submittedName>
</protein>
<dbReference type="InterPro" id="IPR006638">
    <property type="entry name" value="Elp3/MiaA/NifB-like_rSAM"/>
</dbReference>
<dbReference type="InterPro" id="IPR051675">
    <property type="entry name" value="Endo/Exo/Phosphatase_dom_1"/>
</dbReference>
<dbReference type="AlphaFoldDB" id="A0A150JAR5"/>
<evidence type="ECO:0000313" key="6">
    <source>
        <dbReference type="EMBL" id="KYC54332.1"/>
    </source>
</evidence>
<evidence type="ECO:0000256" key="2">
    <source>
        <dbReference type="ARBA" id="ARBA00022723"/>
    </source>
</evidence>
<dbReference type="SFLD" id="SFLDG01102">
    <property type="entry name" value="Uncharacterised_Radical_SAM_Su"/>
    <property type="match status" value="1"/>
</dbReference>
<sequence>MTSLEKIVRLTNQCKYDQIGDEGTVFEDIDLSKIDALGQGTKHDICTSSSTTRVVNENNVLGDVNRSGICHSFTANGRCVSMFKTLFTNYCTHDCKYCQNSTTYKGTKNIYSYTPEELAKITISLYKGNYIEGLFLSSGVSSDEDLTTEKMIETLRILRDRYKFAGYIHFKILPGVSYEYIKQASEIADRLSVNIETPSNNYLSELSSTKNYVSDLLRRQNYIKKLESKKGLPAGQTTQLVVGACGESDLDIFKRVLKEYKEMMLKRVYYSVFNPVTMTALEEMLGQPTWREHRLYQIDWLYRVYKFSENEVKIAFDENGFLNNKDPKLNIALNSLDKPIDPNDASYEELLRVPGIGPKSAYRIVNYRKKNNIHKREQLLNLGVGVKKATPFLKINGGEYTKIDRWIECKNQ</sequence>
<gene>
    <name evidence="6" type="ORF">AMQ74_00084</name>
</gene>
<name>A0A150JAR5_9EURY</name>
<dbReference type="PROSITE" id="PS51918">
    <property type="entry name" value="RADICAL_SAM"/>
    <property type="match status" value="1"/>
</dbReference>
<dbReference type="NCBIfam" id="TIGR03916">
    <property type="entry name" value="rSAM_link_UDG"/>
    <property type="match status" value="1"/>
</dbReference>
<dbReference type="InterPro" id="IPR003583">
    <property type="entry name" value="Hlx-hairpin-Hlx_DNA-bd_motif"/>
</dbReference>
<dbReference type="SMART" id="SM00278">
    <property type="entry name" value="HhH1"/>
    <property type="match status" value="1"/>
</dbReference>
<dbReference type="SUPFAM" id="SSF102114">
    <property type="entry name" value="Radical SAM enzymes"/>
    <property type="match status" value="1"/>
</dbReference>
<keyword evidence="2" id="KW-0479">Metal-binding</keyword>
<keyword evidence="4" id="KW-0411">Iron-sulfur</keyword>
<evidence type="ECO:0000256" key="3">
    <source>
        <dbReference type="ARBA" id="ARBA00023004"/>
    </source>
</evidence>
<dbReference type="PANTHER" id="PTHR21180">
    <property type="entry name" value="ENDONUCLEASE/EXONUCLEASE/PHOSPHATASE FAMILY DOMAIN-CONTAINING PROTEIN 1"/>
    <property type="match status" value="1"/>
</dbReference>
<keyword evidence="3" id="KW-0408">Iron</keyword>
<dbReference type="PANTHER" id="PTHR21180:SF9">
    <property type="entry name" value="TYPE II SECRETION SYSTEM PROTEIN K"/>
    <property type="match status" value="1"/>
</dbReference>
<dbReference type="SFLD" id="SFLDS00029">
    <property type="entry name" value="Radical_SAM"/>
    <property type="match status" value="1"/>
</dbReference>
<reference evidence="6 7" key="1">
    <citation type="journal article" date="2016" name="ISME J.">
        <title>Chasing the elusive Euryarchaeota class WSA2: genomes reveal a uniquely fastidious methyl-reducing methanogen.</title>
        <authorList>
            <person name="Nobu M.K."/>
            <person name="Narihiro T."/>
            <person name="Kuroda K."/>
            <person name="Mei R."/>
            <person name="Liu W.T."/>
        </authorList>
    </citation>
    <scope>NUCLEOTIDE SEQUENCE [LARGE SCALE GENOMIC DNA]</scope>
    <source>
        <strain evidence="6">U1lsi0528_Bin089</strain>
    </source>
</reference>
<evidence type="ECO:0000256" key="1">
    <source>
        <dbReference type="ARBA" id="ARBA00022691"/>
    </source>
</evidence>
<dbReference type="InterPro" id="IPR010994">
    <property type="entry name" value="RuvA_2-like"/>
</dbReference>
<keyword evidence="1" id="KW-0949">S-adenosyl-L-methionine</keyword>
<dbReference type="GO" id="GO:0003677">
    <property type="term" value="F:DNA binding"/>
    <property type="evidence" value="ECO:0007669"/>
    <property type="project" value="InterPro"/>
</dbReference>
<dbReference type="Pfam" id="PF04055">
    <property type="entry name" value="Radical_SAM"/>
    <property type="match status" value="1"/>
</dbReference>
<dbReference type="Gene3D" id="3.20.20.70">
    <property type="entry name" value="Aldolase class I"/>
    <property type="match status" value="1"/>
</dbReference>
<dbReference type="Gene3D" id="1.10.150.320">
    <property type="entry name" value="Photosystem II 12 kDa extrinsic protein"/>
    <property type="match status" value="1"/>
</dbReference>
<proteinExistence type="predicted"/>
<evidence type="ECO:0000259" key="5">
    <source>
        <dbReference type="PROSITE" id="PS51918"/>
    </source>
</evidence>
<organism evidence="6 7">
    <name type="scientific">Candidatus Methanofastidiosum methylothiophilum</name>
    <dbReference type="NCBI Taxonomy" id="1705564"/>
    <lineage>
        <taxon>Archaea</taxon>
        <taxon>Methanobacteriati</taxon>
        <taxon>Methanobacteriota</taxon>
        <taxon>Stenosarchaea group</taxon>
        <taxon>Candidatus Methanofastidiosia</taxon>
        <taxon>Candidatus Methanofastidiosales</taxon>
        <taxon>Candidatus Methanofastidiosaceae</taxon>
        <taxon>Candidatus Methanofastidiosum</taxon>
    </lineage>
</organism>
<feature type="domain" description="Radical SAM core" evidence="5">
    <location>
        <begin position="72"/>
        <end position="311"/>
    </location>
</feature>
<dbReference type="EMBL" id="LNGD01000002">
    <property type="protein sequence ID" value="KYC54332.1"/>
    <property type="molecule type" value="Genomic_DNA"/>
</dbReference>
<dbReference type="InterPro" id="IPR023874">
    <property type="entry name" value="DNA_rSAM_put"/>
</dbReference>
<dbReference type="GO" id="GO:0006281">
    <property type="term" value="P:DNA repair"/>
    <property type="evidence" value="ECO:0007669"/>
    <property type="project" value="InterPro"/>
</dbReference>
<dbReference type="GO" id="GO:0046872">
    <property type="term" value="F:metal ion binding"/>
    <property type="evidence" value="ECO:0007669"/>
    <property type="project" value="UniProtKB-KW"/>
</dbReference>
<dbReference type="SMART" id="SM00729">
    <property type="entry name" value="Elp3"/>
    <property type="match status" value="1"/>
</dbReference>
<evidence type="ECO:0000313" key="7">
    <source>
        <dbReference type="Proteomes" id="UP000075578"/>
    </source>
</evidence>
<dbReference type="Pfam" id="PF12836">
    <property type="entry name" value="HHH_3"/>
    <property type="match status" value="1"/>
</dbReference>
<dbReference type="InterPro" id="IPR013785">
    <property type="entry name" value="Aldolase_TIM"/>
</dbReference>
<comment type="caution">
    <text evidence="6">The sequence shown here is derived from an EMBL/GenBank/DDBJ whole genome shotgun (WGS) entry which is preliminary data.</text>
</comment>
<dbReference type="InterPro" id="IPR058240">
    <property type="entry name" value="rSAM_sf"/>
</dbReference>
<evidence type="ECO:0000256" key="4">
    <source>
        <dbReference type="ARBA" id="ARBA00023014"/>
    </source>
</evidence>
<accession>A0A150JAR5</accession>
<dbReference type="SUPFAM" id="SSF47781">
    <property type="entry name" value="RuvA domain 2-like"/>
    <property type="match status" value="1"/>
</dbReference>
<dbReference type="PATRIC" id="fig|1705564.3.peg.88"/>
<dbReference type="CDD" id="cd01335">
    <property type="entry name" value="Radical_SAM"/>
    <property type="match status" value="1"/>
</dbReference>